<evidence type="ECO:0000256" key="4">
    <source>
        <dbReference type="ARBA" id="ARBA00022490"/>
    </source>
</evidence>
<protein>
    <submittedName>
        <fullName evidence="7">DUF410 domain containing protein</fullName>
    </submittedName>
    <submittedName>
        <fullName evidence="6">Golgi to ER traffic protein 4 -like protein</fullName>
    </submittedName>
</protein>
<keyword evidence="9" id="KW-1185">Reference proteome</keyword>
<gene>
    <name evidence="7" type="ORF">QR98_0067080</name>
    <name evidence="6" type="ORF">SSS_5314</name>
</gene>
<reference evidence="8" key="4">
    <citation type="submission" date="2022-06" db="UniProtKB">
        <authorList>
            <consortium name="EnsemblMetazoa"/>
        </authorList>
    </citation>
    <scope>IDENTIFICATION</scope>
</reference>
<dbReference type="InterPro" id="IPR007317">
    <property type="entry name" value="GET4"/>
</dbReference>
<proteinExistence type="inferred from homology"/>
<evidence type="ECO:0000313" key="10">
    <source>
        <dbReference type="Proteomes" id="UP000616769"/>
    </source>
</evidence>
<name>A0A132AB41_SARSC</name>
<reference evidence="6" key="3">
    <citation type="submission" date="2020-01" db="EMBL/GenBank/DDBJ databases">
        <authorList>
            <person name="Korhonen P.K.K."/>
            <person name="Guangxu M.G."/>
            <person name="Wang T.W."/>
            <person name="Stroehlein A.J.S."/>
            <person name="Young N.D."/>
            <person name="Ang C.-S.A."/>
            <person name="Fernando D.W.F."/>
            <person name="Lu H.L."/>
            <person name="Taylor S.T."/>
            <person name="Ehtesham M.E.M."/>
            <person name="Najaraj S.H.N."/>
            <person name="Harsha G.H.G."/>
            <person name="Madugundu A.M."/>
            <person name="Renuse S.R."/>
            <person name="Holt D.H."/>
            <person name="Pandey A.P."/>
            <person name="Papenfuss A.P."/>
            <person name="Gasser R.B.G."/>
            <person name="Fischer K.F."/>
        </authorList>
    </citation>
    <scope>NUCLEOTIDE SEQUENCE</scope>
    <source>
        <strain evidence="6">SSS_KF_BRIS2020</strain>
    </source>
</reference>
<comment type="subcellular location">
    <subcellularLocation>
        <location evidence="1">Cytoplasm</location>
        <location evidence="1">Cytosol</location>
    </subcellularLocation>
</comment>
<dbReference type="InterPro" id="IPR011990">
    <property type="entry name" value="TPR-like_helical_dom_sf"/>
</dbReference>
<evidence type="ECO:0000313" key="9">
    <source>
        <dbReference type="Proteomes" id="UP000070412"/>
    </source>
</evidence>
<evidence type="ECO:0000256" key="2">
    <source>
        <dbReference type="ARBA" id="ARBA00005351"/>
    </source>
</evidence>
<feature type="region of interest" description="Disordered" evidence="5">
    <location>
        <begin position="295"/>
        <end position="316"/>
    </location>
</feature>
<dbReference type="PANTHER" id="PTHR12875">
    <property type="entry name" value="GOLGI TO ER TRAFFIC PROTEIN 4 HOMOLOG"/>
    <property type="match status" value="1"/>
</dbReference>
<evidence type="ECO:0000313" key="8">
    <source>
        <dbReference type="EnsemblMetazoa" id="KAF7492672.1"/>
    </source>
</evidence>
<dbReference type="FunFam" id="1.25.40.10:FF:000060">
    <property type="entry name" value="Golgi to ER traffic protein 4 homolog"/>
    <property type="match status" value="1"/>
</dbReference>
<evidence type="ECO:0000256" key="3">
    <source>
        <dbReference type="ARBA" id="ARBA00022448"/>
    </source>
</evidence>
<evidence type="ECO:0000313" key="6">
    <source>
        <dbReference type="EMBL" id="KAF7492672.1"/>
    </source>
</evidence>
<dbReference type="OrthoDB" id="10252405at2759"/>
<accession>A0A132AB41</accession>
<dbReference type="Proteomes" id="UP000070412">
    <property type="component" value="Unassembled WGS sequence"/>
</dbReference>
<dbReference type="PANTHER" id="PTHR12875:SF0">
    <property type="entry name" value="GOLGI TO ER TRAFFIC PROTEIN 4 HOMOLOG"/>
    <property type="match status" value="1"/>
</dbReference>
<dbReference type="Proteomes" id="UP000616769">
    <property type="component" value="Unassembled WGS sequence"/>
</dbReference>
<reference evidence="7 10" key="1">
    <citation type="journal article" date="2015" name="Parasit. Vectors">
        <title>Draft genome of the scabies mite.</title>
        <authorList>
            <person name="Rider S.D.Jr."/>
            <person name="Morgan M.S."/>
            <person name="Arlian L.G."/>
        </authorList>
    </citation>
    <scope>NUCLEOTIDE SEQUENCE [LARGE SCALE GENOMIC DNA]</scope>
    <source>
        <strain evidence="7">Arlian Lab</strain>
    </source>
</reference>
<evidence type="ECO:0000313" key="7">
    <source>
        <dbReference type="EMBL" id="KPM08194.1"/>
    </source>
</evidence>
<dbReference type="EMBL" id="JXLN01012231">
    <property type="protein sequence ID" value="KPM08194.1"/>
    <property type="molecule type" value="Genomic_DNA"/>
</dbReference>
<sequence>MVQRLLKKLEERFEQGDYYETHQIYRTIYYRLTRENKFSMIYDLLYNGAVRLFEKGQHFSGADLSNLLVETMAKASSCSQLNVTENEMLEQMRLLFENILPNSPERIQFVSNLLKIQYLPSAPLRKQFAEVLWKEKNFSDSRLHFIYSSDNGNNCALMLVEYQTKTAYSNEFDLMIAQFVLQVLCIKNQQLARNTFYSYTLYHPMICCSKPPFGTPLLNFLCFLFYAIEKFSGKSQIFNVLCSIYQKSLNRDPCYQDYLKQIGQIYFGIEKKPTMSTQGLFSNIFQTILDISNEENGSQRHQTSQSNTANHEVELD</sequence>
<evidence type="ECO:0000256" key="5">
    <source>
        <dbReference type="SAM" id="MobiDB-lite"/>
    </source>
</evidence>
<reference evidence="9" key="2">
    <citation type="journal article" date="2020" name="PLoS Negl. Trop. Dis.">
        <title>High-quality nuclear genome for Sarcoptes scabiei-A critical resource for a neglected parasite.</title>
        <authorList>
            <person name="Korhonen P.K."/>
            <person name="Gasser R.B."/>
            <person name="Ma G."/>
            <person name="Wang T."/>
            <person name="Stroehlein A.J."/>
            <person name="Young N.D."/>
            <person name="Ang C.S."/>
            <person name="Fernando D.D."/>
            <person name="Lu H.C."/>
            <person name="Taylor S."/>
            <person name="Reynolds S.L."/>
            <person name="Mofiz E."/>
            <person name="Najaraj S.H."/>
            <person name="Gowda H."/>
            <person name="Madugundu A."/>
            <person name="Renuse S."/>
            <person name="Holt D."/>
            <person name="Pandey A."/>
            <person name="Papenfuss A.T."/>
            <person name="Fischer K."/>
        </authorList>
    </citation>
    <scope>NUCLEOTIDE SEQUENCE [LARGE SCALE GENOMIC DNA]</scope>
</reference>
<organism evidence="7 10">
    <name type="scientific">Sarcoptes scabiei</name>
    <name type="common">Itch mite</name>
    <name type="synonym">Acarus scabiei</name>
    <dbReference type="NCBI Taxonomy" id="52283"/>
    <lineage>
        <taxon>Eukaryota</taxon>
        <taxon>Metazoa</taxon>
        <taxon>Ecdysozoa</taxon>
        <taxon>Arthropoda</taxon>
        <taxon>Chelicerata</taxon>
        <taxon>Arachnida</taxon>
        <taxon>Acari</taxon>
        <taxon>Acariformes</taxon>
        <taxon>Sarcoptiformes</taxon>
        <taxon>Astigmata</taxon>
        <taxon>Psoroptidia</taxon>
        <taxon>Sarcoptoidea</taxon>
        <taxon>Sarcoptidae</taxon>
        <taxon>Sarcoptinae</taxon>
        <taxon>Sarcoptes</taxon>
    </lineage>
</organism>
<dbReference type="Pfam" id="PF04190">
    <property type="entry name" value="GET4"/>
    <property type="match status" value="1"/>
</dbReference>
<keyword evidence="3" id="KW-0813">Transport</keyword>
<feature type="compositionally biased region" description="Polar residues" evidence="5">
    <location>
        <begin position="295"/>
        <end position="310"/>
    </location>
</feature>
<keyword evidence="4" id="KW-0963">Cytoplasm</keyword>
<evidence type="ECO:0000256" key="1">
    <source>
        <dbReference type="ARBA" id="ARBA00004514"/>
    </source>
</evidence>
<comment type="similarity">
    <text evidence="2">Belongs to the GET4 family.</text>
</comment>
<dbReference type="GO" id="GO:0045048">
    <property type="term" value="P:protein insertion into ER membrane"/>
    <property type="evidence" value="ECO:0007669"/>
    <property type="project" value="InterPro"/>
</dbReference>
<dbReference type="VEuPathDB" id="VectorBase:SSCA008953"/>
<dbReference type="OMA" id="LMDMMGM"/>
<dbReference type="EMBL" id="WVUK01000056">
    <property type="protein sequence ID" value="KAF7492672.1"/>
    <property type="molecule type" value="Genomic_DNA"/>
</dbReference>
<dbReference type="AlphaFoldDB" id="A0A132AB41"/>
<dbReference type="GO" id="GO:0071818">
    <property type="term" value="C:BAT3 complex"/>
    <property type="evidence" value="ECO:0007669"/>
    <property type="project" value="TreeGrafter"/>
</dbReference>
<dbReference type="EnsemblMetazoa" id="SSS_5314s_mrna">
    <property type="protein sequence ID" value="KAF7492672.1"/>
    <property type="gene ID" value="SSS_5314"/>
</dbReference>
<dbReference type="Gene3D" id="1.25.40.10">
    <property type="entry name" value="Tetratricopeptide repeat domain"/>
    <property type="match status" value="1"/>
</dbReference>